<organism evidence="1 2">
    <name type="scientific">Nannocystis exedens</name>
    <dbReference type="NCBI Taxonomy" id="54"/>
    <lineage>
        <taxon>Bacteria</taxon>
        <taxon>Pseudomonadati</taxon>
        <taxon>Myxococcota</taxon>
        <taxon>Polyangia</taxon>
        <taxon>Nannocystales</taxon>
        <taxon>Nannocystaceae</taxon>
        <taxon>Nannocystis</taxon>
    </lineage>
</organism>
<evidence type="ECO:0000313" key="1">
    <source>
        <dbReference type="EMBL" id="SFE40483.1"/>
    </source>
</evidence>
<dbReference type="Proteomes" id="UP000199400">
    <property type="component" value="Unassembled WGS sequence"/>
</dbReference>
<gene>
    <name evidence="1" type="ORF">SAMN02745121_04137</name>
</gene>
<reference evidence="2" key="1">
    <citation type="submission" date="2016-10" db="EMBL/GenBank/DDBJ databases">
        <authorList>
            <person name="Varghese N."/>
            <person name="Submissions S."/>
        </authorList>
    </citation>
    <scope>NUCLEOTIDE SEQUENCE [LARGE SCALE GENOMIC DNA]</scope>
    <source>
        <strain evidence="2">ATCC 25963</strain>
    </source>
</reference>
<dbReference type="STRING" id="54.SAMN02745121_04137"/>
<dbReference type="EMBL" id="FOMX01000013">
    <property type="protein sequence ID" value="SFE40483.1"/>
    <property type="molecule type" value="Genomic_DNA"/>
</dbReference>
<protein>
    <submittedName>
        <fullName evidence="1">Uncharacterized protein</fullName>
    </submittedName>
</protein>
<sequence>MLAACEVATPSDHVLPLDEAGPELSPCVPTEAAFFRAGLEPMPREPSAELRCEVQAMRGDPGSRVLELACAEEPARLYVEADPAPPDDGFAAGQELRIRSIVAPGEAVSDPDVWLRVEDAGGALLLAAAVGARVDPPEGGGWAAPFAWREAASTCMVEETACGESRRGALDLQLSGGAPLRLYDGTSSAAGDEGAFMAYVEAARADLPGSGCPREFVFGLIAAR</sequence>
<dbReference type="AlphaFoldDB" id="A0A1I2ABY3"/>
<evidence type="ECO:0000313" key="2">
    <source>
        <dbReference type="Proteomes" id="UP000199400"/>
    </source>
</evidence>
<proteinExistence type="predicted"/>
<keyword evidence="2" id="KW-1185">Reference proteome</keyword>
<accession>A0A1I2ABY3</accession>
<name>A0A1I2ABY3_9BACT</name>